<keyword evidence="1" id="KW-0472">Membrane</keyword>
<feature type="transmembrane region" description="Helical" evidence="1">
    <location>
        <begin position="6"/>
        <end position="25"/>
    </location>
</feature>
<reference evidence="2 4" key="1">
    <citation type="journal article" date="2015" name="Int. J. Syst. Evol. Microbiol.">
        <title>Complete genome sequence of Salinicoccus halodurans H3B36, isolated from the Qaidam Basin in China.</title>
        <authorList>
            <person name="Jiang K."/>
            <person name="Xue Y."/>
            <person name="Ma Y."/>
        </authorList>
    </citation>
    <scope>NUCLEOTIDE SEQUENCE [LARGE SCALE GENOMIC DNA]</scope>
    <source>
        <strain evidence="2 4">H3B36</strain>
    </source>
</reference>
<dbReference type="KEGG" id="shv:AAT16_02900"/>
<protein>
    <recommendedName>
        <fullName evidence="6">Pilus assembly protein</fullName>
    </recommendedName>
</protein>
<dbReference type="EMBL" id="FOTB01000004">
    <property type="protein sequence ID" value="SFK83262.1"/>
    <property type="molecule type" value="Genomic_DNA"/>
</dbReference>
<evidence type="ECO:0000313" key="2">
    <source>
        <dbReference type="EMBL" id="AKG73254.1"/>
    </source>
</evidence>
<organism evidence="3 5">
    <name type="scientific">Salinicoccus halodurans</name>
    <dbReference type="NCBI Taxonomy" id="407035"/>
    <lineage>
        <taxon>Bacteria</taxon>
        <taxon>Bacillati</taxon>
        <taxon>Bacillota</taxon>
        <taxon>Bacilli</taxon>
        <taxon>Bacillales</taxon>
        <taxon>Staphylococcaceae</taxon>
        <taxon>Salinicoccus</taxon>
    </lineage>
</organism>
<dbReference type="Proteomes" id="UP000034029">
    <property type="component" value="Chromosome"/>
</dbReference>
<evidence type="ECO:0000313" key="4">
    <source>
        <dbReference type="Proteomes" id="UP000034029"/>
    </source>
</evidence>
<dbReference type="EMBL" id="CP011366">
    <property type="protein sequence ID" value="AKG73254.1"/>
    <property type="molecule type" value="Genomic_DNA"/>
</dbReference>
<evidence type="ECO:0008006" key="6">
    <source>
        <dbReference type="Google" id="ProtNLM"/>
    </source>
</evidence>
<sequence length="200" mass="21543">MEATLVFPFVMVFVLMTVFLCIIVFQAGMTNYVAYQSSNLVAYNYDNSNKTYTGEIKSTSQYTGNEAGDGLYWRIGEGAGDFFNSLGIGGFGGGSGGISQSKKAVVTNNYAGPISIEISDGGGNILIYKKIRVTTESGLYMPDMFKNLLGVSNVTGESTSIITESTEMVRTYNFAKFLMSFTPLEDAGSITEAVEQWVGG</sequence>
<evidence type="ECO:0000313" key="5">
    <source>
        <dbReference type="Proteomes" id="UP000183090"/>
    </source>
</evidence>
<keyword evidence="1" id="KW-1133">Transmembrane helix</keyword>
<keyword evidence="4" id="KW-1185">Reference proteome</keyword>
<dbReference type="Proteomes" id="UP000183090">
    <property type="component" value="Unassembled WGS sequence"/>
</dbReference>
<keyword evidence="1" id="KW-0812">Transmembrane</keyword>
<name>A0A0F7HJK2_9STAP</name>
<dbReference type="AlphaFoldDB" id="A0A0F7HJK2"/>
<proteinExistence type="predicted"/>
<gene>
    <name evidence="2" type="ORF">AAT16_02900</name>
    <name evidence="3" type="ORF">SAMN05216235_1943</name>
</gene>
<accession>A0A0F7HJK2</accession>
<evidence type="ECO:0000256" key="1">
    <source>
        <dbReference type="SAM" id="Phobius"/>
    </source>
</evidence>
<reference evidence="4" key="2">
    <citation type="submission" date="2015-04" db="EMBL/GenBank/DDBJ databases">
        <title>Complete genome sequence of Salinicoccus halodurans strain H3B36, isolated from the Qaidam basin of China.</title>
        <authorList>
            <person name="Ma Y."/>
            <person name="Jiang K."/>
            <person name="Xue Y."/>
        </authorList>
    </citation>
    <scope>NUCLEOTIDE SEQUENCE [LARGE SCALE GENOMIC DNA]</scope>
    <source>
        <strain evidence="4">H3B36</strain>
    </source>
</reference>
<reference evidence="3 5" key="3">
    <citation type="submission" date="2016-10" db="EMBL/GenBank/DDBJ databases">
        <authorList>
            <person name="Varghese N."/>
            <person name="Submissions S."/>
        </authorList>
    </citation>
    <scope>NUCLEOTIDE SEQUENCE [LARGE SCALE GENOMIC DNA]</scope>
    <source>
        <strain evidence="3 5">CGMCC 1.6501</strain>
    </source>
</reference>
<evidence type="ECO:0000313" key="3">
    <source>
        <dbReference type="EMBL" id="SFK83262.1"/>
    </source>
</evidence>